<proteinExistence type="predicted"/>
<dbReference type="AlphaFoldDB" id="A0A8J2L4S3"/>
<feature type="non-terminal residue" evidence="1">
    <location>
        <position position="143"/>
    </location>
</feature>
<keyword evidence="2" id="KW-1185">Reference proteome</keyword>
<dbReference type="EMBL" id="CAJVCH010539248">
    <property type="protein sequence ID" value="CAG7826283.1"/>
    <property type="molecule type" value="Genomic_DNA"/>
</dbReference>
<gene>
    <name evidence="1" type="ORF">AFUS01_LOCUS36343</name>
</gene>
<sequence length="143" mass="16115">MAVSEKSLRSSLAAIKGKFTTIENGLAAQGSTKLTQERFDKIMKCLDGYWSQCETVHEQIFAFLADQKAEDDQNREHSTSFQRYQDLVDKAVTLKPDHVPIITKAKVKLPDLKPPTFDGDICNWTSFHDLFTAAVHNNDSIEP</sequence>
<name>A0A8J2L4S3_9HEXA</name>
<comment type="caution">
    <text evidence="1">The sequence shown here is derived from an EMBL/GenBank/DDBJ whole genome shotgun (WGS) entry which is preliminary data.</text>
</comment>
<reference evidence="1" key="1">
    <citation type="submission" date="2021-06" db="EMBL/GenBank/DDBJ databases">
        <authorList>
            <person name="Hodson N. C."/>
            <person name="Mongue J. A."/>
            <person name="Jaron S. K."/>
        </authorList>
    </citation>
    <scope>NUCLEOTIDE SEQUENCE</scope>
</reference>
<evidence type="ECO:0000313" key="1">
    <source>
        <dbReference type="EMBL" id="CAG7826283.1"/>
    </source>
</evidence>
<organism evidence="1 2">
    <name type="scientific">Allacma fusca</name>
    <dbReference type="NCBI Taxonomy" id="39272"/>
    <lineage>
        <taxon>Eukaryota</taxon>
        <taxon>Metazoa</taxon>
        <taxon>Ecdysozoa</taxon>
        <taxon>Arthropoda</taxon>
        <taxon>Hexapoda</taxon>
        <taxon>Collembola</taxon>
        <taxon>Symphypleona</taxon>
        <taxon>Sminthuridae</taxon>
        <taxon>Allacma</taxon>
    </lineage>
</organism>
<accession>A0A8J2L4S3</accession>
<dbReference type="OrthoDB" id="8052806at2759"/>
<dbReference type="Proteomes" id="UP000708208">
    <property type="component" value="Unassembled WGS sequence"/>
</dbReference>
<protein>
    <submittedName>
        <fullName evidence="1">Uncharacterized protein</fullName>
    </submittedName>
</protein>
<evidence type="ECO:0000313" key="2">
    <source>
        <dbReference type="Proteomes" id="UP000708208"/>
    </source>
</evidence>